<dbReference type="HOGENOM" id="CLU_1956991_0_0_0"/>
<geneLocation type="plasmid" evidence="2 3">
    <name>pMESIL02</name>
</geneLocation>
<evidence type="ECO:0000256" key="1">
    <source>
        <dbReference type="SAM" id="Phobius"/>
    </source>
</evidence>
<evidence type="ECO:0000313" key="2">
    <source>
        <dbReference type="EMBL" id="ADH65421.1"/>
    </source>
</evidence>
<evidence type="ECO:0000313" key="3">
    <source>
        <dbReference type="Proteomes" id="UP000001916"/>
    </source>
</evidence>
<sequence>MNQRGLTWLIVLVVMALGMAMAQTLEEDAANKTADLLCPIVNVLTGVVVRLIIIVLLAAAIITYFLVDARAAKTTAITLAIGVILVMNFATIQKIFTGYTLDTKTSPTKTSNGDYIRVSGTMIYCKNQ</sequence>
<feature type="transmembrane region" description="Helical" evidence="1">
    <location>
        <begin position="74"/>
        <end position="96"/>
    </location>
</feature>
<evidence type="ECO:0008006" key="4">
    <source>
        <dbReference type="Google" id="ProtNLM"/>
    </source>
</evidence>
<name>D7BJR5_ALLS1</name>
<dbReference type="EMBL" id="CP002044">
    <property type="protein sequence ID" value="ADH65421.1"/>
    <property type="molecule type" value="Genomic_DNA"/>
</dbReference>
<dbReference type="Proteomes" id="UP000001916">
    <property type="component" value="Plasmid pMESIL02"/>
</dbReference>
<proteinExistence type="predicted"/>
<accession>D7BJR5</accession>
<dbReference type="KEGG" id="msv:Mesil_3631"/>
<dbReference type="AlphaFoldDB" id="D7BJR5"/>
<feature type="transmembrane region" description="Helical" evidence="1">
    <location>
        <begin position="46"/>
        <end position="67"/>
    </location>
</feature>
<keyword evidence="1" id="KW-1133">Transmembrane helix</keyword>
<organism evidence="2 3">
    <name type="scientific">Allomeiothermus silvanus (strain ATCC 700542 / DSM 9946 / NBRC 106475 / NCIMB 13440 / VI-R2)</name>
    <name type="common">Thermus silvanus</name>
    <dbReference type="NCBI Taxonomy" id="526227"/>
    <lineage>
        <taxon>Bacteria</taxon>
        <taxon>Thermotogati</taxon>
        <taxon>Deinococcota</taxon>
        <taxon>Deinococci</taxon>
        <taxon>Thermales</taxon>
        <taxon>Thermaceae</taxon>
        <taxon>Allomeiothermus</taxon>
    </lineage>
</organism>
<keyword evidence="3" id="KW-1185">Reference proteome</keyword>
<keyword evidence="2" id="KW-0614">Plasmid</keyword>
<dbReference type="RefSeq" id="WP_013159895.1">
    <property type="nucleotide sequence ID" value="NC_014214.1"/>
</dbReference>
<gene>
    <name evidence="2" type="ORF">Mesil_3631</name>
</gene>
<reference evidence="2 3" key="1">
    <citation type="journal article" date="2010" name="Stand. Genomic Sci.">
        <title>Complete genome sequence of Meiothermus silvanus type strain (VI-R2).</title>
        <authorList>
            <person name="Sikorski J."/>
            <person name="Tindall B.J."/>
            <person name="Lowry S."/>
            <person name="Lucas S."/>
            <person name="Nolan M."/>
            <person name="Copeland A."/>
            <person name="Glavina Del Rio T."/>
            <person name="Tice H."/>
            <person name="Cheng J.F."/>
            <person name="Han C."/>
            <person name="Pitluck S."/>
            <person name="Liolios K."/>
            <person name="Ivanova N."/>
            <person name="Mavromatis K."/>
            <person name="Mikhailova N."/>
            <person name="Pati A."/>
            <person name="Goodwin L."/>
            <person name="Chen A."/>
            <person name="Palaniappan K."/>
            <person name="Land M."/>
            <person name="Hauser L."/>
            <person name="Chang Y.J."/>
            <person name="Jeffries C.D."/>
            <person name="Rohde M."/>
            <person name="Goker M."/>
            <person name="Woyke T."/>
            <person name="Bristow J."/>
            <person name="Eisen J.A."/>
            <person name="Markowitz V."/>
            <person name="Hugenholtz P."/>
            <person name="Kyrpides N.C."/>
            <person name="Klenk H.P."/>
            <person name="Lapidus A."/>
        </authorList>
    </citation>
    <scope>NUCLEOTIDE SEQUENCE [LARGE SCALE GENOMIC DNA]</scope>
    <source>
        <strain evidence="3">ATCC 700542 / DSM 9946 / VI-R2</strain>
        <plasmid evidence="3">Plasmid pMESIL02</plasmid>
    </source>
</reference>
<keyword evidence="1" id="KW-0812">Transmembrane</keyword>
<keyword evidence="1" id="KW-0472">Membrane</keyword>
<protein>
    <recommendedName>
        <fullName evidence="4">TrbC/VIRB2 family protein</fullName>
    </recommendedName>
</protein>